<comment type="caution">
    <text evidence="4">The sequence shown here is derived from an EMBL/GenBank/DDBJ whole genome shotgun (WGS) entry which is preliminary data.</text>
</comment>
<feature type="compositionally biased region" description="Basic and acidic residues" evidence="2">
    <location>
        <begin position="14"/>
        <end position="23"/>
    </location>
</feature>
<dbReference type="SUPFAM" id="SSF56349">
    <property type="entry name" value="DNA breaking-rejoining enzymes"/>
    <property type="match status" value="1"/>
</dbReference>
<keyword evidence="5" id="KW-1185">Reference proteome</keyword>
<feature type="domain" description="Tyr recombinase" evidence="3">
    <location>
        <begin position="197"/>
        <end position="402"/>
    </location>
</feature>
<dbReference type="PROSITE" id="PS51898">
    <property type="entry name" value="TYR_RECOMBINASE"/>
    <property type="match status" value="1"/>
</dbReference>
<protein>
    <submittedName>
        <fullName evidence="4">Site-specific integrase</fullName>
    </submittedName>
</protein>
<evidence type="ECO:0000256" key="2">
    <source>
        <dbReference type="SAM" id="MobiDB-lite"/>
    </source>
</evidence>
<evidence type="ECO:0000313" key="5">
    <source>
        <dbReference type="Proteomes" id="UP000676853"/>
    </source>
</evidence>
<evidence type="ECO:0000256" key="1">
    <source>
        <dbReference type="ARBA" id="ARBA00023172"/>
    </source>
</evidence>
<name>A0ABS5NFE0_TSUPA</name>
<dbReference type="Pfam" id="PF00589">
    <property type="entry name" value="Phage_integrase"/>
    <property type="match status" value="1"/>
</dbReference>
<dbReference type="RefSeq" id="WP_212554313.1">
    <property type="nucleotide sequence ID" value="NZ_JAGXOE010000041.1"/>
</dbReference>
<proteinExistence type="predicted"/>
<sequence>MATAPKSRLAPGEHSIDRATPREQPDGSWWLDWRLRLPSGRLVARRTKAATKTQVRARAKRTAAQLLTTGEKAPWSLNMATEKFIDEEAMRSLEGAGLAPSTVRLYTTALTRVKGEFKGLPLAEAATYGQLESALQEISRRYGLGAAKNAKKALNSHFVTPLLRHGLIESNPLAHKIDLASMAKEAAAKPRGSAELTNAHRLAVIDHLLTLDPAEGVPEKGRSRWSYAHRLAYRQNSITQTLLQASTGLRLQEAVGQARSDIDADGWLTTTFPKPVRVGGVSVRKPRTIPVLDRRVTVYLDAHEVEGSPWVLPNPADPARPWGAAASKEAMATLYRELADELGIQPLQTLRSHAWRTAINRHLITQGVPTDVRTAYLGHTAEVNAASYTHGVDLSAITALIPKSPKNDEDPQAGQA</sequence>
<reference evidence="4 5" key="1">
    <citation type="submission" date="2021-04" db="EMBL/GenBank/DDBJ databases">
        <title>Whole genome sequence analysis of a thiophenic sulfur metabolizing bacteria.</title>
        <authorList>
            <person name="Akhtar N."/>
            <person name="Akram J."/>
            <person name="Aslam A."/>
        </authorList>
    </citation>
    <scope>NUCLEOTIDE SEQUENCE [LARGE SCALE GENOMIC DNA]</scope>
    <source>
        <strain evidence="4 5">3OW</strain>
    </source>
</reference>
<dbReference type="EMBL" id="JAGXOE010000041">
    <property type="protein sequence ID" value="MBS4102745.1"/>
    <property type="molecule type" value="Genomic_DNA"/>
</dbReference>
<dbReference type="InterPro" id="IPR013762">
    <property type="entry name" value="Integrase-like_cat_sf"/>
</dbReference>
<organism evidence="4 5">
    <name type="scientific">Tsukamurella paurometabola</name>
    <name type="common">Corynebacterium paurometabolum</name>
    <dbReference type="NCBI Taxonomy" id="2061"/>
    <lineage>
        <taxon>Bacteria</taxon>
        <taxon>Bacillati</taxon>
        <taxon>Actinomycetota</taxon>
        <taxon>Actinomycetes</taxon>
        <taxon>Mycobacteriales</taxon>
        <taxon>Tsukamurellaceae</taxon>
        <taxon>Tsukamurella</taxon>
    </lineage>
</organism>
<gene>
    <name evidence="4" type="ORF">KFZ73_16050</name>
</gene>
<dbReference type="Gene3D" id="1.10.443.10">
    <property type="entry name" value="Intergrase catalytic core"/>
    <property type="match status" value="1"/>
</dbReference>
<evidence type="ECO:0000259" key="3">
    <source>
        <dbReference type="PROSITE" id="PS51898"/>
    </source>
</evidence>
<keyword evidence="1" id="KW-0233">DNA recombination</keyword>
<feature type="region of interest" description="Disordered" evidence="2">
    <location>
        <begin position="1"/>
        <end position="23"/>
    </location>
</feature>
<dbReference type="Proteomes" id="UP000676853">
    <property type="component" value="Unassembled WGS sequence"/>
</dbReference>
<dbReference type="InterPro" id="IPR002104">
    <property type="entry name" value="Integrase_catalytic"/>
</dbReference>
<evidence type="ECO:0000313" key="4">
    <source>
        <dbReference type="EMBL" id="MBS4102745.1"/>
    </source>
</evidence>
<dbReference type="InterPro" id="IPR011010">
    <property type="entry name" value="DNA_brk_join_enz"/>
</dbReference>
<accession>A0ABS5NFE0</accession>